<dbReference type="PANTHER" id="PTHR15704">
    <property type="entry name" value="SUPERKILLER 3 PROTEIN-RELATED"/>
    <property type="match status" value="1"/>
</dbReference>
<dbReference type="Pfam" id="PF13424">
    <property type="entry name" value="TPR_12"/>
    <property type="match status" value="1"/>
</dbReference>
<evidence type="ECO:0000313" key="5">
    <source>
        <dbReference type="Proteomes" id="UP001516400"/>
    </source>
</evidence>
<sequence length="523" mass="59990">MKEFDKCLSPLLKAAKSDPNNYYCFFYLGQFYRYMKEYDKARRCFERSFKLCPNYNEASIELSKMYRILQNWDANIALLQTITEDQINKQNLWAWLQMGLILMEQGDYDEAINYLRSASRIDKKNSHCWESLGDAYLCRGAYASAQEAYEVVLEISNLALYPALQIALIKKDRNCLDEAILDFEALLTMNSNCVLTLTGLAETCLRKARVCYYEQRLGTARDYAQYAVESVTRAIRQCSEISCLWKILGDCCMLVTRLPEKYCCLMIMRALDEGIHVGGDKILEKDDLFQLAAKCYCKALILIEDKQFLWHDLAVCYLNQAENCEDRDIIRKLLTKAQAIIQNCTLTNPRCWQHWNLLGNIALASDPPNYALAQHAFIKAVILDNDCAIAWCNLGILYYKINKIELANKAFAEAQRADPNYTQSWIGKAFVAEIMGQDDEAIDLFRHSISLGFHPQGALGYGHWVCRKLMESPQNSSLYAIQELHAIPVACDALTWYTGKWQFLECDTYTIAFANDNVGQMAL</sequence>
<keyword evidence="5" id="KW-1185">Reference proteome</keyword>
<dbReference type="PANTHER" id="PTHR15704:SF7">
    <property type="entry name" value="SUPERKILLER COMPLEX PROTEIN 3"/>
    <property type="match status" value="1"/>
</dbReference>
<evidence type="ECO:0000256" key="3">
    <source>
        <dbReference type="PROSITE-ProRule" id="PRU00339"/>
    </source>
</evidence>
<dbReference type="InterPro" id="IPR013105">
    <property type="entry name" value="TPR_2"/>
</dbReference>
<feature type="repeat" description="TPR" evidence="3">
    <location>
        <begin position="92"/>
        <end position="125"/>
    </location>
</feature>
<gene>
    <name evidence="4" type="ORF">HHI36_002277</name>
</gene>
<dbReference type="AlphaFoldDB" id="A0ABD2PA66"/>
<keyword evidence="1" id="KW-0677">Repeat</keyword>
<accession>A0ABD2PA66</accession>
<dbReference type="PROSITE" id="PS50005">
    <property type="entry name" value="TPR"/>
    <property type="match status" value="3"/>
</dbReference>
<name>A0ABD2PA66_9CUCU</name>
<evidence type="ECO:0008006" key="6">
    <source>
        <dbReference type="Google" id="ProtNLM"/>
    </source>
</evidence>
<protein>
    <recommendedName>
        <fullName evidence="6">Tetratricopeptide repeat protein 37</fullName>
    </recommendedName>
</protein>
<comment type="caution">
    <text evidence="4">The sequence shown here is derived from an EMBL/GenBank/DDBJ whole genome shotgun (WGS) entry which is preliminary data.</text>
</comment>
<dbReference type="SUPFAM" id="SSF81901">
    <property type="entry name" value="HCP-like"/>
    <property type="match status" value="1"/>
</dbReference>
<reference evidence="4 5" key="1">
    <citation type="journal article" date="2021" name="BMC Biol.">
        <title>Horizontally acquired antibacterial genes associated with adaptive radiation of ladybird beetles.</title>
        <authorList>
            <person name="Li H.S."/>
            <person name="Tang X.F."/>
            <person name="Huang Y.H."/>
            <person name="Xu Z.Y."/>
            <person name="Chen M.L."/>
            <person name="Du X.Y."/>
            <person name="Qiu B.Y."/>
            <person name="Chen P.T."/>
            <person name="Zhang W."/>
            <person name="Slipinski A."/>
            <person name="Escalona H.E."/>
            <person name="Waterhouse R.M."/>
            <person name="Zwick A."/>
            <person name="Pang H."/>
        </authorList>
    </citation>
    <scope>NUCLEOTIDE SEQUENCE [LARGE SCALE GENOMIC DNA]</scope>
    <source>
        <strain evidence="4">SYSU2018</strain>
    </source>
</reference>
<dbReference type="Pfam" id="PF13432">
    <property type="entry name" value="TPR_16"/>
    <property type="match status" value="1"/>
</dbReference>
<dbReference type="EMBL" id="JABFTP020000185">
    <property type="protein sequence ID" value="KAL3287818.1"/>
    <property type="molecule type" value="Genomic_DNA"/>
</dbReference>
<evidence type="ECO:0000256" key="2">
    <source>
        <dbReference type="ARBA" id="ARBA00022803"/>
    </source>
</evidence>
<dbReference type="Gene3D" id="1.25.40.10">
    <property type="entry name" value="Tetratricopeptide repeat domain"/>
    <property type="match status" value="4"/>
</dbReference>
<dbReference type="SMART" id="SM00028">
    <property type="entry name" value="TPR"/>
    <property type="match status" value="7"/>
</dbReference>
<dbReference type="InterPro" id="IPR019734">
    <property type="entry name" value="TPR_rpt"/>
</dbReference>
<keyword evidence="2 3" id="KW-0802">TPR repeat</keyword>
<proteinExistence type="predicted"/>
<feature type="repeat" description="TPR" evidence="3">
    <location>
        <begin position="388"/>
        <end position="421"/>
    </location>
</feature>
<organism evidence="4 5">
    <name type="scientific">Cryptolaemus montrouzieri</name>
    <dbReference type="NCBI Taxonomy" id="559131"/>
    <lineage>
        <taxon>Eukaryota</taxon>
        <taxon>Metazoa</taxon>
        <taxon>Ecdysozoa</taxon>
        <taxon>Arthropoda</taxon>
        <taxon>Hexapoda</taxon>
        <taxon>Insecta</taxon>
        <taxon>Pterygota</taxon>
        <taxon>Neoptera</taxon>
        <taxon>Endopterygota</taxon>
        <taxon>Coleoptera</taxon>
        <taxon>Polyphaga</taxon>
        <taxon>Cucujiformia</taxon>
        <taxon>Coccinelloidea</taxon>
        <taxon>Coccinellidae</taxon>
        <taxon>Scymninae</taxon>
        <taxon>Scymnini</taxon>
        <taxon>Cryptolaemus</taxon>
    </lineage>
</organism>
<dbReference type="Proteomes" id="UP001516400">
    <property type="component" value="Unassembled WGS sequence"/>
</dbReference>
<dbReference type="Pfam" id="PF07719">
    <property type="entry name" value="TPR_2"/>
    <property type="match status" value="1"/>
</dbReference>
<evidence type="ECO:0000256" key="1">
    <source>
        <dbReference type="ARBA" id="ARBA00022737"/>
    </source>
</evidence>
<feature type="repeat" description="TPR" evidence="3">
    <location>
        <begin position="22"/>
        <end position="55"/>
    </location>
</feature>
<dbReference type="SUPFAM" id="SSF48452">
    <property type="entry name" value="TPR-like"/>
    <property type="match status" value="1"/>
</dbReference>
<dbReference type="InterPro" id="IPR039226">
    <property type="entry name" value="Ski3/TTC37"/>
</dbReference>
<evidence type="ECO:0000313" key="4">
    <source>
        <dbReference type="EMBL" id="KAL3287818.1"/>
    </source>
</evidence>
<dbReference type="InterPro" id="IPR011990">
    <property type="entry name" value="TPR-like_helical_dom_sf"/>
</dbReference>